<name>A0A0F4YQB5_RASE3</name>
<evidence type="ECO:0000256" key="3">
    <source>
        <dbReference type="ARBA" id="ARBA00023002"/>
    </source>
</evidence>
<dbReference type="GO" id="GO:0016491">
    <property type="term" value="F:oxidoreductase activity"/>
    <property type="evidence" value="ECO:0007669"/>
    <property type="project" value="UniProtKB-KW"/>
</dbReference>
<accession>A0A0F4YQB5</accession>
<dbReference type="InterPro" id="IPR002347">
    <property type="entry name" value="SDR_fam"/>
</dbReference>
<dbReference type="OrthoDB" id="191139at2759"/>
<dbReference type="Gene3D" id="3.40.50.720">
    <property type="entry name" value="NAD(P)-binding Rossmann-like Domain"/>
    <property type="match status" value="1"/>
</dbReference>
<organism evidence="4 5">
    <name type="scientific">Rasamsonia emersonii (strain ATCC 16479 / CBS 393.64 / IMI 116815)</name>
    <dbReference type="NCBI Taxonomy" id="1408163"/>
    <lineage>
        <taxon>Eukaryota</taxon>
        <taxon>Fungi</taxon>
        <taxon>Dikarya</taxon>
        <taxon>Ascomycota</taxon>
        <taxon>Pezizomycotina</taxon>
        <taxon>Eurotiomycetes</taxon>
        <taxon>Eurotiomycetidae</taxon>
        <taxon>Eurotiales</taxon>
        <taxon>Trichocomaceae</taxon>
        <taxon>Rasamsonia</taxon>
    </lineage>
</organism>
<keyword evidence="5" id="KW-1185">Reference proteome</keyword>
<evidence type="ECO:0008006" key="6">
    <source>
        <dbReference type="Google" id="ProtNLM"/>
    </source>
</evidence>
<dbReference type="STRING" id="1408163.A0A0F4YQB5"/>
<dbReference type="GeneID" id="25318512"/>
<dbReference type="AlphaFoldDB" id="A0A0F4YQB5"/>
<comment type="caution">
    <text evidence="4">The sequence shown here is derived from an EMBL/GenBank/DDBJ whole genome shotgun (WGS) entry which is preliminary data.</text>
</comment>
<evidence type="ECO:0000256" key="1">
    <source>
        <dbReference type="ARBA" id="ARBA00006484"/>
    </source>
</evidence>
<dbReference type="EMBL" id="LASV01000314">
    <property type="protein sequence ID" value="KKA19808.1"/>
    <property type="molecule type" value="Genomic_DNA"/>
</dbReference>
<gene>
    <name evidence="4" type="ORF">T310_6200</name>
</gene>
<dbReference type="SUPFAM" id="SSF51735">
    <property type="entry name" value="NAD(P)-binding Rossmann-fold domains"/>
    <property type="match status" value="1"/>
</dbReference>
<reference evidence="4 5" key="1">
    <citation type="submission" date="2015-04" db="EMBL/GenBank/DDBJ databases">
        <authorList>
            <person name="Heijne W.H."/>
            <person name="Fedorova N.D."/>
            <person name="Nierman W.C."/>
            <person name="Vollebregt A.W."/>
            <person name="Zhao Z."/>
            <person name="Wu L."/>
            <person name="Kumar M."/>
            <person name="Stam H."/>
            <person name="van den Berg M.A."/>
            <person name="Pel H.J."/>
        </authorList>
    </citation>
    <scope>NUCLEOTIDE SEQUENCE [LARGE SCALE GENOMIC DNA]</scope>
    <source>
        <strain evidence="4 5">CBS 393.64</strain>
    </source>
</reference>
<dbReference type="InterPro" id="IPR036291">
    <property type="entry name" value="NAD(P)-bd_dom_sf"/>
</dbReference>
<evidence type="ECO:0000313" key="5">
    <source>
        <dbReference type="Proteomes" id="UP000053958"/>
    </source>
</evidence>
<keyword evidence="3" id="KW-0560">Oxidoreductase</keyword>
<dbReference type="PANTHER" id="PTHR24320">
    <property type="entry name" value="RETINOL DEHYDROGENASE"/>
    <property type="match status" value="1"/>
</dbReference>
<dbReference type="Pfam" id="PF00106">
    <property type="entry name" value="adh_short"/>
    <property type="match status" value="1"/>
</dbReference>
<dbReference type="PANTHER" id="PTHR24320:SF236">
    <property type="entry name" value="SHORT-CHAIN DEHYDROGENASE-RELATED"/>
    <property type="match status" value="1"/>
</dbReference>
<keyword evidence="2" id="KW-0521">NADP</keyword>
<evidence type="ECO:0000313" key="4">
    <source>
        <dbReference type="EMBL" id="KKA19808.1"/>
    </source>
</evidence>
<dbReference type="RefSeq" id="XP_013326420.1">
    <property type="nucleotide sequence ID" value="XM_013470966.1"/>
</dbReference>
<sequence length="262" mass="28947">MGNIISFIRSRFPHPPTLTENDIPPLNGRVLIVTGGYSGCGLELVKMLFHAGGKVYIAGRSRQKAEAAINKILGSAAAPADGVSKKDRENNLAFLQLDLADLTTIKDSAREFLDKEDRLDIILQAGVMLPPPDTAREDVPKFSTRVIFVTSNAHSGGPAPDGVNWEDLNLTTSKKRNLPWWLDAIFASTRYSPRYGALSEFYAGFNSEVDTTMIEDGGRNGGYVLPWGRFGQCASHVFEGLTERNTGERLWNMCEEMLKDYM</sequence>
<protein>
    <recommendedName>
        <fullName evidence="6">NAD(P)-binding protein</fullName>
    </recommendedName>
</protein>
<evidence type="ECO:0000256" key="2">
    <source>
        <dbReference type="ARBA" id="ARBA00022857"/>
    </source>
</evidence>
<comment type="similarity">
    <text evidence="1">Belongs to the short-chain dehydrogenases/reductases (SDR) family.</text>
</comment>
<dbReference type="Proteomes" id="UP000053958">
    <property type="component" value="Unassembled WGS sequence"/>
</dbReference>
<proteinExistence type="inferred from homology"/>